<reference evidence="2 3" key="1">
    <citation type="submission" date="2016-12" db="EMBL/GenBank/DDBJ databases">
        <authorList>
            <person name="Song W.-J."/>
            <person name="Kurnit D.M."/>
        </authorList>
    </citation>
    <scope>NUCLEOTIDE SEQUENCE [LARGE SCALE GENOMIC DNA]</scope>
    <source>
        <strain evidence="2 3">HSG9</strain>
    </source>
</reference>
<evidence type="ECO:0008006" key="4">
    <source>
        <dbReference type="Google" id="ProtNLM"/>
    </source>
</evidence>
<dbReference type="Pfam" id="PF18950">
    <property type="entry name" value="DUF5694"/>
    <property type="match status" value="1"/>
</dbReference>
<dbReference type="Proteomes" id="UP000191680">
    <property type="component" value="Unassembled WGS sequence"/>
</dbReference>
<keyword evidence="1" id="KW-0732">Signal</keyword>
<protein>
    <recommendedName>
        <fullName evidence="4">Haem-binding uptake Tiki superfamily ChaN domain-containing protein</fullName>
    </recommendedName>
</protein>
<feature type="chain" id="PRO_5012031400" description="Haem-binding uptake Tiki superfamily ChaN domain-containing protein" evidence="1">
    <location>
        <begin position="21"/>
        <end position="284"/>
    </location>
</feature>
<evidence type="ECO:0000313" key="3">
    <source>
        <dbReference type="Proteomes" id="UP000191680"/>
    </source>
</evidence>
<proteinExistence type="predicted"/>
<dbReference type="InterPro" id="IPR043749">
    <property type="entry name" value="DUF5694"/>
</dbReference>
<dbReference type="RefSeq" id="WP_080319085.1">
    <property type="nucleotide sequence ID" value="NZ_MTBC01000005.1"/>
</dbReference>
<dbReference type="OrthoDB" id="7055505at2"/>
<dbReference type="EMBL" id="MTBC01000005">
    <property type="protein sequence ID" value="OQD42770.1"/>
    <property type="molecule type" value="Genomic_DNA"/>
</dbReference>
<organism evidence="2 3">
    <name type="scientific">Croceivirga radicis</name>
    <dbReference type="NCBI Taxonomy" id="1929488"/>
    <lineage>
        <taxon>Bacteria</taxon>
        <taxon>Pseudomonadati</taxon>
        <taxon>Bacteroidota</taxon>
        <taxon>Flavobacteriia</taxon>
        <taxon>Flavobacteriales</taxon>
        <taxon>Flavobacteriaceae</taxon>
        <taxon>Croceivirga</taxon>
    </lineage>
</organism>
<sequence>MKTSTLFCLLLLTTVVTLSAQYKATAITNPKEVLLLGTFHYHNPGADVAKTKSFDILSPSAQKDLDKMTKQLVNYNPTKIFVEWPYNEQKELDSLYNLYKAGNYFKQNNLSNFYKKNEIFQLAFRVAKANNLERVYAIDYTDTNFPYTEVMEDIEANQQTQLQQEIEEKLKWFSADFDAQIEKGVSLIALTLGMNTKTMRYESNNLHNNVLSLVGNTEQFNGAFLTAEWYKRNLYMWSLVRKYTAATDERVMVLAGSSHAAMFEIFVDQDNKWKMIEVSQVLKE</sequence>
<dbReference type="AlphaFoldDB" id="A0A1V6LRE8"/>
<comment type="caution">
    <text evidence="2">The sequence shown here is derived from an EMBL/GenBank/DDBJ whole genome shotgun (WGS) entry which is preliminary data.</text>
</comment>
<name>A0A1V6LRE8_9FLAO</name>
<gene>
    <name evidence="2" type="ORF">BUL40_09645</name>
</gene>
<evidence type="ECO:0000256" key="1">
    <source>
        <dbReference type="SAM" id="SignalP"/>
    </source>
</evidence>
<keyword evidence="3" id="KW-1185">Reference proteome</keyword>
<feature type="signal peptide" evidence="1">
    <location>
        <begin position="1"/>
        <end position="20"/>
    </location>
</feature>
<evidence type="ECO:0000313" key="2">
    <source>
        <dbReference type="EMBL" id="OQD42770.1"/>
    </source>
</evidence>
<accession>A0A1V6LRE8</accession>